<keyword evidence="1" id="KW-0274">FAD</keyword>
<dbReference type="GO" id="GO:0006221">
    <property type="term" value="P:pyrimidine nucleotide biosynthetic process"/>
    <property type="evidence" value="ECO:0007669"/>
    <property type="project" value="InterPro"/>
</dbReference>
<sequence length="292" mass="33552">MSTINTLNTINMDEQAIMDMNVYLPTVHKLLFIEKVTELEWLFRVEYKKGSVEAGQFMQVSLPGVGEAPISIANFDLEEGYLDFLIRKVGKVTDKIFELKAGDRIFLRGPYGHGFPIQQYKNKHIVMVVGGSGIAPVRPIIEYFTKHPDEMKSFKIIVGYKNYESVIFEEEFSRWRENIEILVTLDNVETARNIGKTEDEIHEGMVTKYIPDLKIPENMDEVEYIVVGPPVMMHFSCLEILKTGIPTEKIWVSFERKMSCAVGKCGHCKIDETYICLEGPVFRYDFAKKLLD</sequence>
<dbReference type="RefSeq" id="WP_036087930.1">
    <property type="nucleotide sequence ID" value="NZ_AP019823.1"/>
</dbReference>
<dbReference type="InterPro" id="IPR017938">
    <property type="entry name" value="Riboflavin_synthase-like_b-brl"/>
</dbReference>
<dbReference type="SUPFAM" id="SSF52343">
    <property type="entry name" value="Ferredoxin reductase-like, C-terminal NADP-linked domain"/>
    <property type="match status" value="1"/>
</dbReference>
<dbReference type="InterPro" id="IPR019480">
    <property type="entry name" value="Dihydroorotate_DH_Fe-S-bd"/>
</dbReference>
<keyword evidence="2" id="KW-0408">Iron</keyword>
<dbReference type="PIRSF" id="PIRSF006816">
    <property type="entry name" value="Cyc3_hyd_g"/>
    <property type="match status" value="1"/>
</dbReference>
<dbReference type="OrthoDB" id="9796486at2"/>
<keyword evidence="5" id="KW-1185">Reference proteome</keyword>
<name>A0A510JGY6_9FUSO</name>
<dbReference type="GO" id="GO:0016491">
    <property type="term" value="F:oxidoreductase activity"/>
    <property type="evidence" value="ECO:0007669"/>
    <property type="project" value="InterPro"/>
</dbReference>
<dbReference type="Proteomes" id="UP000321892">
    <property type="component" value="Chromosome"/>
</dbReference>
<reference evidence="4 5" key="1">
    <citation type="submission" date="2019-07" db="EMBL/GenBank/DDBJ databases">
        <title>Complete Genome Sequence of Leptotrichia hofstadii Strain JCM16775.</title>
        <authorList>
            <person name="Watanabe S."/>
            <person name="Cui L."/>
        </authorList>
    </citation>
    <scope>NUCLEOTIDE SEQUENCE [LARGE SCALE GENOMIC DNA]</scope>
    <source>
        <strain evidence="4 5">JCM16775</strain>
    </source>
</reference>
<dbReference type="AlphaFoldDB" id="A0A510JGY6"/>
<evidence type="ECO:0000313" key="5">
    <source>
        <dbReference type="Proteomes" id="UP000321892"/>
    </source>
</evidence>
<dbReference type="PROSITE" id="PS51384">
    <property type="entry name" value="FAD_FR"/>
    <property type="match status" value="1"/>
</dbReference>
<protein>
    <submittedName>
        <fullName evidence="4">Sulfite reductase subunit B</fullName>
    </submittedName>
</protein>
<dbReference type="InterPro" id="IPR008333">
    <property type="entry name" value="Cbr1-like_FAD-bd_dom"/>
</dbReference>
<dbReference type="Pfam" id="PF00175">
    <property type="entry name" value="NAD_binding_1"/>
    <property type="match status" value="1"/>
</dbReference>
<dbReference type="GO" id="GO:0046872">
    <property type="term" value="F:metal ion binding"/>
    <property type="evidence" value="ECO:0007669"/>
    <property type="project" value="UniProtKB-KW"/>
</dbReference>
<dbReference type="SUPFAM" id="SSF63380">
    <property type="entry name" value="Riboflavin synthase domain-like"/>
    <property type="match status" value="1"/>
</dbReference>
<dbReference type="InterPro" id="IPR050353">
    <property type="entry name" value="PyrK_electron_transfer"/>
</dbReference>
<organism evidence="4 5">
    <name type="scientific">Leptotrichia hofstadii</name>
    <dbReference type="NCBI Taxonomy" id="157688"/>
    <lineage>
        <taxon>Bacteria</taxon>
        <taxon>Fusobacteriati</taxon>
        <taxon>Fusobacteriota</taxon>
        <taxon>Fusobacteriia</taxon>
        <taxon>Fusobacteriales</taxon>
        <taxon>Leptotrichiaceae</taxon>
        <taxon>Leptotrichia</taxon>
    </lineage>
</organism>
<dbReference type="Pfam" id="PF00970">
    <property type="entry name" value="FAD_binding_6"/>
    <property type="match status" value="1"/>
</dbReference>
<dbReference type="KEGG" id="lhf:JCM16775_1243"/>
<dbReference type="NCBIfam" id="TIGR02911">
    <property type="entry name" value="sulfite_red_B"/>
    <property type="match status" value="1"/>
</dbReference>
<accession>A0A510JGY6</accession>
<keyword evidence="2" id="KW-0001">2Fe-2S</keyword>
<feature type="binding site" evidence="2">
    <location>
        <position position="260"/>
    </location>
    <ligand>
        <name>[2Fe-2S] cluster</name>
        <dbReference type="ChEBI" id="CHEBI:190135"/>
    </ligand>
</feature>
<dbReference type="Pfam" id="PF10418">
    <property type="entry name" value="DHODB_Fe-S_bind"/>
    <property type="match status" value="1"/>
</dbReference>
<dbReference type="CDD" id="cd06221">
    <property type="entry name" value="sulfite_reductase_like"/>
    <property type="match status" value="1"/>
</dbReference>
<dbReference type="PRINTS" id="PR00410">
    <property type="entry name" value="PHEHYDRXLASE"/>
</dbReference>
<dbReference type="InterPro" id="IPR039261">
    <property type="entry name" value="FNR_nucleotide-bd"/>
</dbReference>
<dbReference type="GO" id="GO:0050660">
    <property type="term" value="F:flavin adenine dinucleotide binding"/>
    <property type="evidence" value="ECO:0007669"/>
    <property type="project" value="InterPro"/>
</dbReference>
<feature type="binding site" evidence="1">
    <location>
        <begin position="85"/>
        <end position="87"/>
    </location>
    <ligand>
        <name>FAD</name>
        <dbReference type="ChEBI" id="CHEBI:57692"/>
    </ligand>
</feature>
<dbReference type="EMBL" id="AP019823">
    <property type="protein sequence ID" value="BBM38534.1"/>
    <property type="molecule type" value="Genomic_DNA"/>
</dbReference>
<keyword evidence="1" id="KW-0285">Flavoprotein</keyword>
<dbReference type="InterPro" id="IPR001433">
    <property type="entry name" value="OxRdtase_FAD/NAD-bd"/>
</dbReference>
<keyword evidence="2" id="KW-0479">Metal-binding</keyword>
<feature type="binding site" evidence="2">
    <location>
        <position position="276"/>
    </location>
    <ligand>
        <name>[2Fe-2S] cluster</name>
        <dbReference type="ChEBI" id="CHEBI:190135"/>
    </ligand>
</feature>
<feature type="domain" description="FAD-binding FR-type" evidence="3">
    <location>
        <begin position="23"/>
        <end position="117"/>
    </location>
</feature>
<keyword evidence="2" id="KW-0411">Iron-sulfur</keyword>
<proteinExistence type="predicted"/>
<gene>
    <name evidence="4" type="ORF">JCM16775_1243</name>
</gene>
<dbReference type="InterPro" id="IPR017927">
    <property type="entry name" value="FAD-bd_FR_type"/>
</dbReference>
<evidence type="ECO:0000256" key="1">
    <source>
        <dbReference type="PIRSR" id="PIRSR006816-1"/>
    </source>
</evidence>
<evidence type="ECO:0000256" key="2">
    <source>
        <dbReference type="PIRSR" id="PIRSR006816-2"/>
    </source>
</evidence>
<dbReference type="InterPro" id="IPR014260">
    <property type="entry name" value="Sulphite_reductase_B"/>
</dbReference>
<dbReference type="InterPro" id="IPR012165">
    <property type="entry name" value="Cyt_c3_hydrogenase_gsu"/>
</dbReference>
<comment type="cofactor">
    <cofactor evidence="2">
        <name>[2Fe-2S] cluster</name>
        <dbReference type="ChEBI" id="CHEBI:190135"/>
    </cofactor>
    <text evidence="2">Binds 1 [2Fe-2S] cluster per subunit.</text>
</comment>
<dbReference type="PANTHER" id="PTHR43513:SF1">
    <property type="entry name" value="ANAEROBIC SULFITE REDUCTASE SUBUNIT B"/>
    <property type="match status" value="1"/>
</dbReference>
<dbReference type="Gene3D" id="2.40.30.10">
    <property type="entry name" value="Translation factors"/>
    <property type="match status" value="1"/>
</dbReference>
<feature type="binding site" evidence="2">
    <location>
        <position position="268"/>
    </location>
    <ligand>
        <name>[2Fe-2S] cluster</name>
        <dbReference type="ChEBI" id="CHEBI:190135"/>
    </ligand>
</feature>
<dbReference type="Gene3D" id="3.40.50.80">
    <property type="entry name" value="Nucleotide-binding domain of ferredoxin-NADP reductase (FNR) module"/>
    <property type="match status" value="1"/>
</dbReference>
<comment type="cofactor">
    <cofactor evidence="1">
        <name>FAD</name>
        <dbReference type="ChEBI" id="CHEBI:57692"/>
    </cofactor>
    <text evidence="1">Binds 1 FAD per subunit.</text>
</comment>
<evidence type="ECO:0000313" key="4">
    <source>
        <dbReference type="EMBL" id="BBM38534.1"/>
    </source>
</evidence>
<evidence type="ECO:0000259" key="3">
    <source>
        <dbReference type="PROSITE" id="PS51384"/>
    </source>
</evidence>
<feature type="binding site" evidence="2">
    <location>
        <position position="265"/>
    </location>
    <ligand>
        <name>[2Fe-2S] cluster</name>
        <dbReference type="ChEBI" id="CHEBI:190135"/>
    </ligand>
</feature>
<dbReference type="GO" id="GO:0051537">
    <property type="term" value="F:2 iron, 2 sulfur cluster binding"/>
    <property type="evidence" value="ECO:0007669"/>
    <property type="project" value="UniProtKB-KW"/>
</dbReference>
<dbReference type="PANTHER" id="PTHR43513">
    <property type="entry name" value="DIHYDROOROTATE DEHYDROGENASE B (NAD(+)), ELECTRON TRANSFER SUBUNIT"/>
    <property type="match status" value="1"/>
</dbReference>